<dbReference type="EMBL" id="MN739549">
    <property type="protein sequence ID" value="QHT12683.1"/>
    <property type="molecule type" value="Genomic_DNA"/>
</dbReference>
<accession>A0A6C0D8C3</accession>
<evidence type="ECO:0000256" key="1">
    <source>
        <dbReference type="SAM" id="MobiDB-lite"/>
    </source>
</evidence>
<evidence type="ECO:0000313" key="2">
    <source>
        <dbReference type="EMBL" id="QHT12683.1"/>
    </source>
</evidence>
<reference evidence="2" key="1">
    <citation type="journal article" date="2020" name="Nature">
        <title>Giant virus diversity and host interactions through global metagenomics.</title>
        <authorList>
            <person name="Schulz F."/>
            <person name="Roux S."/>
            <person name="Paez-Espino D."/>
            <person name="Jungbluth S."/>
            <person name="Walsh D.A."/>
            <person name="Denef V.J."/>
            <person name="McMahon K.D."/>
            <person name="Konstantinidis K.T."/>
            <person name="Eloe-Fadrosh E.A."/>
            <person name="Kyrpides N.C."/>
            <person name="Woyke T."/>
        </authorList>
    </citation>
    <scope>NUCLEOTIDE SEQUENCE</scope>
    <source>
        <strain evidence="2">GVMAG-M-3300023174-130</strain>
    </source>
</reference>
<feature type="compositionally biased region" description="Basic residues" evidence="1">
    <location>
        <begin position="46"/>
        <end position="76"/>
    </location>
</feature>
<dbReference type="AlphaFoldDB" id="A0A6C0D8C3"/>
<organism evidence="2">
    <name type="scientific">viral metagenome</name>
    <dbReference type="NCBI Taxonomy" id="1070528"/>
    <lineage>
        <taxon>unclassified sequences</taxon>
        <taxon>metagenomes</taxon>
        <taxon>organismal metagenomes</taxon>
    </lineage>
</organism>
<protein>
    <submittedName>
        <fullName evidence="2">Uncharacterized protein</fullName>
    </submittedName>
</protein>
<feature type="compositionally biased region" description="Basic and acidic residues" evidence="1">
    <location>
        <begin position="1"/>
        <end position="10"/>
    </location>
</feature>
<feature type="region of interest" description="Disordered" evidence="1">
    <location>
        <begin position="1"/>
        <end position="76"/>
    </location>
</feature>
<name>A0A6C0D8C3_9ZZZZ</name>
<sequence length="76" mass="8967">MPESKKEKSTTNKGPKNPGYIPGTYKLVIETYNPKDHYPEPSKNVKTIKHSKTSHGGKRKSRRKTRRYIRKNTRRR</sequence>
<proteinExistence type="predicted"/>